<dbReference type="InterPro" id="IPR036047">
    <property type="entry name" value="F-box-like_dom_sf"/>
</dbReference>
<name>A0A803LYJ3_CHEQI</name>
<keyword evidence="1" id="KW-0802">TPR repeat</keyword>
<dbReference type="InterPro" id="IPR001810">
    <property type="entry name" value="F-box_dom"/>
</dbReference>
<dbReference type="Proteomes" id="UP000596660">
    <property type="component" value="Unplaced"/>
</dbReference>
<dbReference type="InterPro" id="IPR056592">
    <property type="entry name" value="Beta-prop_At3g26010-like"/>
</dbReference>
<dbReference type="Gene3D" id="1.20.1280.50">
    <property type="match status" value="1"/>
</dbReference>
<dbReference type="Pfam" id="PF00646">
    <property type="entry name" value="F-box"/>
    <property type="match status" value="1"/>
</dbReference>
<proteinExistence type="predicted"/>
<dbReference type="CDD" id="cd22157">
    <property type="entry name" value="F-box_AtFBW1-like"/>
    <property type="match status" value="1"/>
</dbReference>
<dbReference type="PROSITE" id="PS50181">
    <property type="entry name" value="FBOX"/>
    <property type="match status" value="1"/>
</dbReference>
<protein>
    <recommendedName>
        <fullName evidence="2">F-box domain-containing protein</fullName>
    </recommendedName>
</protein>
<evidence type="ECO:0000313" key="4">
    <source>
        <dbReference type="Proteomes" id="UP000596660"/>
    </source>
</evidence>
<dbReference type="PANTHER" id="PTHR33086">
    <property type="entry name" value="OS05G0468200 PROTEIN-RELATED"/>
    <property type="match status" value="1"/>
</dbReference>
<reference evidence="3" key="2">
    <citation type="submission" date="2021-03" db="UniProtKB">
        <authorList>
            <consortium name="EnsemblPlants"/>
        </authorList>
    </citation>
    <scope>IDENTIFICATION</scope>
</reference>
<accession>A0A803LYJ3</accession>
<feature type="domain" description="F-box" evidence="2">
    <location>
        <begin position="4"/>
        <end position="50"/>
    </location>
</feature>
<dbReference type="OMA" id="KVMECQV"/>
<dbReference type="SMART" id="SM00256">
    <property type="entry name" value="FBOX"/>
    <property type="match status" value="1"/>
</dbReference>
<reference evidence="3" key="1">
    <citation type="journal article" date="2017" name="Nature">
        <title>The genome of Chenopodium quinoa.</title>
        <authorList>
            <person name="Jarvis D.E."/>
            <person name="Ho Y.S."/>
            <person name="Lightfoot D.J."/>
            <person name="Schmoeckel S.M."/>
            <person name="Li B."/>
            <person name="Borm T.J.A."/>
            <person name="Ohyanagi H."/>
            <person name="Mineta K."/>
            <person name="Michell C.T."/>
            <person name="Saber N."/>
            <person name="Kharbatia N.M."/>
            <person name="Rupper R.R."/>
            <person name="Sharp A.R."/>
            <person name="Dally N."/>
            <person name="Boughton B.A."/>
            <person name="Woo Y.H."/>
            <person name="Gao G."/>
            <person name="Schijlen E.G.W.M."/>
            <person name="Guo X."/>
            <person name="Momin A.A."/>
            <person name="Negrao S."/>
            <person name="Al-Babili S."/>
            <person name="Gehring C."/>
            <person name="Roessner U."/>
            <person name="Jung C."/>
            <person name="Murphy K."/>
            <person name="Arold S.T."/>
            <person name="Gojobori T."/>
            <person name="van der Linden C.G."/>
            <person name="van Loo E.N."/>
            <person name="Jellen E.N."/>
            <person name="Maughan P.J."/>
            <person name="Tester M."/>
        </authorList>
    </citation>
    <scope>NUCLEOTIDE SEQUENCE [LARGE SCALE GENOMIC DNA]</scope>
    <source>
        <strain evidence="3">cv. PI 614886</strain>
    </source>
</reference>
<dbReference type="SMART" id="SM00028">
    <property type="entry name" value="TPR"/>
    <property type="match status" value="1"/>
</dbReference>
<evidence type="ECO:0000313" key="3">
    <source>
        <dbReference type="EnsemblPlants" id="AUR62020544-RA:cds"/>
    </source>
</evidence>
<feature type="repeat" description="TPR" evidence="1">
    <location>
        <begin position="415"/>
        <end position="448"/>
    </location>
</feature>
<dbReference type="PANTHER" id="PTHR33086:SF51">
    <property type="entry name" value="OS06G0307900 PROTEIN"/>
    <property type="match status" value="1"/>
</dbReference>
<dbReference type="SUPFAM" id="SSF48452">
    <property type="entry name" value="TPR-like"/>
    <property type="match status" value="1"/>
</dbReference>
<dbReference type="Pfam" id="PF24750">
    <property type="entry name" value="b-prop_At3g26010-like"/>
    <property type="match status" value="1"/>
</dbReference>
<dbReference type="InterPro" id="IPR011990">
    <property type="entry name" value="TPR-like_helical_dom_sf"/>
</dbReference>
<dbReference type="EnsemblPlants" id="AUR62020544-RA">
    <property type="protein sequence ID" value="AUR62020544-RA:cds"/>
    <property type="gene ID" value="AUR62020544"/>
</dbReference>
<dbReference type="InterPro" id="IPR019734">
    <property type="entry name" value="TPR_rpt"/>
</dbReference>
<dbReference type="Gene3D" id="1.25.40.10">
    <property type="entry name" value="Tetratricopeptide repeat domain"/>
    <property type="match status" value="1"/>
</dbReference>
<keyword evidence="4" id="KW-1185">Reference proteome</keyword>
<evidence type="ECO:0000256" key="1">
    <source>
        <dbReference type="PROSITE-ProRule" id="PRU00339"/>
    </source>
</evidence>
<dbReference type="Gramene" id="AUR62020544-RA">
    <property type="protein sequence ID" value="AUR62020544-RA:cds"/>
    <property type="gene ID" value="AUR62020544"/>
</dbReference>
<dbReference type="SUPFAM" id="SSF81383">
    <property type="entry name" value="F-box domain"/>
    <property type="match status" value="1"/>
</dbReference>
<evidence type="ECO:0000259" key="2">
    <source>
        <dbReference type="PROSITE" id="PS50181"/>
    </source>
</evidence>
<organism evidence="3 4">
    <name type="scientific">Chenopodium quinoa</name>
    <name type="common">Quinoa</name>
    <dbReference type="NCBI Taxonomy" id="63459"/>
    <lineage>
        <taxon>Eukaryota</taxon>
        <taxon>Viridiplantae</taxon>
        <taxon>Streptophyta</taxon>
        <taxon>Embryophyta</taxon>
        <taxon>Tracheophyta</taxon>
        <taxon>Spermatophyta</taxon>
        <taxon>Magnoliopsida</taxon>
        <taxon>eudicotyledons</taxon>
        <taxon>Gunneridae</taxon>
        <taxon>Pentapetalae</taxon>
        <taxon>Caryophyllales</taxon>
        <taxon>Chenopodiaceae</taxon>
        <taxon>Chenopodioideae</taxon>
        <taxon>Atripliceae</taxon>
        <taxon>Chenopodium</taxon>
    </lineage>
</organism>
<sequence>MSDLSDLGIFPDQIISEILTRLPAKSICRFKSVSKGWYSMISNPHFISSYISKSSLSWAIFDRFIPFNPESEPELAASEFILQWQKPPNVSIFSVNPHKIVDKSTESLIEGHEFPATLLASSNGFLLFSIKIERDPFKEKTATSFYWINEEDSLFVVNPITREWVSIPKPPHYINRQSSVGFITEVKLSGVLERFIIAEYQPVIGSKIASIMCFSSETGKWEQISANYMLGMLMWKGFGAVEYDGHLVWVDPTLGIIVWDEPFSGQKEVHCRFIAFHRESVGSGGDDRFVDVGGGHIQFIELSKKEKNELSLWRLQDYEGGKWSLVHKLSLMDVWSDESYLAYGLEKVMPFPYLMHPFEADIAYFMVGDRLFSLNFGTKKVESCNGGNSGLSRYIYFIVVKLPSFPLSFSPSLKATFLKEQGNKYFKAKNFNEALDCYTRSIALAGNVVAYANRAMANINT</sequence>
<dbReference type="AlphaFoldDB" id="A0A803LYJ3"/>
<dbReference type="PROSITE" id="PS50005">
    <property type="entry name" value="TPR"/>
    <property type="match status" value="1"/>
</dbReference>